<evidence type="ECO:0000313" key="2">
    <source>
        <dbReference type="Proteomes" id="UP000236546"/>
    </source>
</evidence>
<organism evidence="1 2">
    <name type="scientific">Trichoderma gamsii</name>
    <dbReference type="NCBI Taxonomy" id="398673"/>
    <lineage>
        <taxon>Eukaryota</taxon>
        <taxon>Fungi</taxon>
        <taxon>Dikarya</taxon>
        <taxon>Ascomycota</taxon>
        <taxon>Pezizomycotina</taxon>
        <taxon>Sordariomycetes</taxon>
        <taxon>Hypocreomycetidae</taxon>
        <taxon>Hypocreales</taxon>
        <taxon>Hypocreaceae</taxon>
        <taxon>Trichoderma</taxon>
    </lineage>
</organism>
<dbReference type="AlphaFoldDB" id="A0A2K0TMS9"/>
<dbReference type="Proteomes" id="UP000236546">
    <property type="component" value="Unassembled WGS sequence"/>
</dbReference>
<accession>A0A2K0TMS9</accession>
<comment type="caution">
    <text evidence="1">The sequence shown here is derived from an EMBL/GenBank/DDBJ whole genome shotgun (WGS) entry which is preliminary data.</text>
</comment>
<name>A0A2K0TMS9_9HYPO</name>
<protein>
    <submittedName>
        <fullName evidence="1">Uncharacterized protein</fullName>
    </submittedName>
</protein>
<gene>
    <name evidence="1" type="ORF">TGAMA5MH_01794</name>
</gene>
<evidence type="ECO:0000313" key="1">
    <source>
        <dbReference type="EMBL" id="PNP46842.1"/>
    </source>
</evidence>
<proteinExistence type="predicted"/>
<reference evidence="1 2" key="1">
    <citation type="submission" date="2017-02" db="EMBL/GenBank/DDBJ databases">
        <title>Genomes of Trichoderma spp. with biocontrol activity.</title>
        <authorList>
            <person name="Gardiner D."/>
            <person name="Kazan K."/>
            <person name="Vos C."/>
            <person name="Harvey P."/>
        </authorList>
    </citation>
    <scope>NUCLEOTIDE SEQUENCE [LARGE SCALE GENOMIC DNA]</scope>
    <source>
        <strain evidence="1 2">A5MH</strain>
    </source>
</reference>
<dbReference type="EMBL" id="MTYH01000014">
    <property type="protein sequence ID" value="PNP46842.1"/>
    <property type="molecule type" value="Genomic_DNA"/>
</dbReference>
<sequence length="39" mass="4799">MRVVMFWIILIIDKKENTVHFAEPISHVRIVYQSFSRFF</sequence>